<evidence type="ECO:0000256" key="1">
    <source>
        <dbReference type="ARBA" id="ARBA00022630"/>
    </source>
</evidence>
<name>X1BAW8_9ZZZZ</name>
<sequence>ASSQAAKTQKIYLNDLNIKPCQSCGDDPYPKYCRFDDDMKVVYFALESSDIIVLGSPVYFDTVSAQTKLMIDRCNCLMPYVEKVDGIFYFERRLKKRKKGVFIAVAGKDQEFNTIQTTINGFFNWANIELVEKILYQHKTNELGCIKKEIKKMNQAFEIGVRIVK</sequence>
<reference evidence="4" key="1">
    <citation type="journal article" date="2014" name="Front. Microbiol.">
        <title>High frequency of phylogenetically diverse reductive dehalogenase-homologous genes in deep subseafloor sedimentary metagenomes.</title>
        <authorList>
            <person name="Kawai M."/>
            <person name="Futagami T."/>
            <person name="Toyoda A."/>
            <person name="Takaki Y."/>
            <person name="Nishi S."/>
            <person name="Hori S."/>
            <person name="Arai W."/>
            <person name="Tsubouchi T."/>
            <person name="Morono Y."/>
            <person name="Uchiyama I."/>
            <person name="Ito T."/>
            <person name="Fujiyama A."/>
            <person name="Inagaki F."/>
            <person name="Takami H."/>
        </authorList>
    </citation>
    <scope>NUCLEOTIDE SEQUENCE</scope>
    <source>
        <strain evidence="4">Expedition CK06-06</strain>
    </source>
</reference>
<accession>X1BAW8</accession>
<dbReference type="PANTHER" id="PTHR43278">
    <property type="entry name" value="NAD(P)H-DEPENDENT FMN-CONTAINING OXIDOREDUCTASE YWQN-RELATED"/>
    <property type="match status" value="1"/>
</dbReference>
<feature type="non-terminal residue" evidence="4">
    <location>
        <position position="1"/>
    </location>
</feature>
<dbReference type="EMBL" id="BART01024795">
    <property type="protein sequence ID" value="GAG92994.1"/>
    <property type="molecule type" value="Genomic_DNA"/>
</dbReference>
<comment type="caution">
    <text evidence="4">The sequence shown here is derived from an EMBL/GenBank/DDBJ whole genome shotgun (WGS) entry which is preliminary data.</text>
</comment>
<organism evidence="4">
    <name type="scientific">marine sediment metagenome</name>
    <dbReference type="NCBI Taxonomy" id="412755"/>
    <lineage>
        <taxon>unclassified sequences</taxon>
        <taxon>metagenomes</taxon>
        <taxon>ecological metagenomes</taxon>
    </lineage>
</organism>
<dbReference type="SUPFAM" id="SSF52218">
    <property type="entry name" value="Flavoproteins"/>
    <property type="match status" value="1"/>
</dbReference>
<proteinExistence type="predicted"/>
<evidence type="ECO:0000259" key="3">
    <source>
        <dbReference type="Pfam" id="PF03358"/>
    </source>
</evidence>
<keyword evidence="2" id="KW-0288">FMN</keyword>
<dbReference type="Gene3D" id="3.40.50.360">
    <property type="match status" value="1"/>
</dbReference>
<dbReference type="InterPro" id="IPR051796">
    <property type="entry name" value="ISF_SsuE-like"/>
</dbReference>
<dbReference type="AlphaFoldDB" id="X1BAW8"/>
<dbReference type="PANTHER" id="PTHR43278:SF2">
    <property type="entry name" value="IRON-SULFUR FLAVOPROTEIN"/>
    <property type="match status" value="1"/>
</dbReference>
<dbReference type="InterPro" id="IPR029039">
    <property type="entry name" value="Flavoprotein-like_sf"/>
</dbReference>
<dbReference type="GO" id="GO:0016491">
    <property type="term" value="F:oxidoreductase activity"/>
    <property type="evidence" value="ECO:0007669"/>
    <property type="project" value="InterPro"/>
</dbReference>
<feature type="domain" description="NADPH-dependent FMN reductase-like" evidence="3">
    <location>
        <begin position="5"/>
        <end position="123"/>
    </location>
</feature>
<dbReference type="InterPro" id="IPR005025">
    <property type="entry name" value="FMN_Rdtase-like_dom"/>
</dbReference>
<protein>
    <recommendedName>
        <fullName evidence="3">NADPH-dependent FMN reductase-like domain-containing protein</fullName>
    </recommendedName>
</protein>
<evidence type="ECO:0000256" key="2">
    <source>
        <dbReference type="ARBA" id="ARBA00022643"/>
    </source>
</evidence>
<dbReference type="Pfam" id="PF03358">
    <property type="entry name" value="FMN_red"/>
    <property type="match status" value="1"/>
</dbReference>
<keyword evidence="1" id="KW-0285">Flavoprotein</keyword>
<gene>
    <name evidence="4" type="ORF">S01H4_44672</name>
</gene>
<evidence type="ECO:0000313" key="4">
    <source>
        <dbReference type="EMBL" id="GAG92994.1"/>
    </source>
</evidence>